<sequence length="328" mass="39519">MKDFIKVIGLDCFMDLLEIEDKRPSTLLKLIPMEYELDKKMELLWRRSLHLSDFELHFPDSDLKQGKVLIPILKEPILKPIELKTKTEVYSMHGNFADYKIEYRRLHLVKIRYEVGFVVLRDDERYLKEIVKEEHSKEFFFIYDKKTNQWKTCDESLFKEERKKIEAIVRSDNVLNAFKKAFEHLQTPYLLEKSFEKLTSPINVEQHFKNLFHLPGILFILGDIPLEHMRVMEHCYYENLHKYKKRPSRHDVSAENSYAISWLKSFVENQGGYVYQKEFYPNLATLHSYHQLAKKYRSRETKENDRKNAIGYAKENNIKKEEFFLVKF</sequence>
<dbReference type="AlphaFoldDB" id="A0A3R9ED23"/>
<organism evidence="1 2">
    <name type="scientific">Mesobacillus subterraneus</name>
    <dbReference type="NCBI Taxonomy" id="285983"/>
    <lineage>
        <taxon>Bacteria</taxon>
        <taxon>Bacillati</taxon>
        <taxon>Bacillota</taxon>
        <taxon>Bacilli</taxon>
        <taxon>Bacillales</taxon>
        <taxon>Bacillaceae</taxon>
        <taxon>Mesobacillus</taxon>
    </lineage>
</organism>
<evidence type="ECO:0000313" key="1">
    <source>
        <dbReference type="EMBL" id="RSD27613.1"/>
    </source>
</evidence>
<dbReference type="RefSeq" id="WP_125479394.1">
    <property type="nucleotide sequence ID" value="NZ_RSFW01000010.1"/>
</dbReference>
<name>A0A3R9ED23_9BACI</name>
<protein>
    <submittedName>
        <fullName evidence="1">Uncharacterized protein</fullName>
    </submittedName>
</protein>
<proteinExistence type="predicted"/>
<dbReference type="EMBL" id="RSFW01000010">
    <property type="protein sequence ID" value="RSD27613.1"/>
    <property type="molecule type" value="Genomic_DNA"/>
</dbReference>
<gene>
    <name evidence="1" type="ORF">EJA10_07465</name>
</gene>
<accession>A0A3R9ED23</accession>
<comment type="caution">
    <text evidence="1">The sequence shown here is derived from an EMBL/GenBank/DDBJ whole genome shotgun (WGS) entry which is preliminary data.</text>
</comment>
<reference evidence="2" key="1">
    <citation type="submission" date="2018-12" db="EMBL/GenBank/DDBJ databases">
        <title>Bacillus chawlae sp. nov., Bacillus glennii sp. nov., and Bacillus saganii sp. nov. Isolated from the Vehicle Assembly Building at Kennedy Space Center where the Viking Spacecraft were Assembled.</title>
        <authorList>
            <person name="Seuylemezian A."/>
            <person name="Vaishampayan P."/>
        </authorList>
    </citation>
    <scope>NUCLEOTIDE SEQUENCE [LARGE SCALE GENOMIC DNA]</scope>
    <source>
        <strain evidence="2">DSM 13966</strain>
    </source>
</reference>
<dbReference type="Proteomes" id="UP000279911">
    <property type="component" value="Unassembled WGS sequence"/>
</dbReference>
<evidence type="ECO:0000313" key="2">
    <source>
        <dbReference type="Proteomes" id="UP000279911"/>
    </source>
</evidence>